<evidence type="ECO:0000313" key="3">
    <source>
        <dbReference type="Proteomes" id="UP000694892"/>
    </source>
</evidence>
<dbReference type="AlphaFoldDB" id="A0A974HXZ0"/>
<sequence>MFRPGASIGDLASSVELPGSTGTLLEGSNPCPPPSPAELPAPYQSWTFANAIPIVHSQLYNLSPSGLPVLFGFFNNLDHHILCIRYVYVFCIKNK</sequence>
<protein>
    <submittedName>
        <fullName evidence="2">Uncharacterized protein</fullName>
    </submittedName>
</protein>
<proteinExistence type="predicted"/>
<gene>
    <name evidence="2" type="ORF">XELAEV_18011963mg</name>
</gene>
<reference evidence="3" key="1">
    <citation type="journal article" date="2016" name="Nature">
        <title>Genome evolution in the allotetraploid frog Xenopus laevis.</title>
        <authorList>
            <person name="Session A.M."/>
            <person name="Uno Y."/>
            <person name="Kwon T."/>
            <person name="Chapman J.A."/>
            <person name="Toyoda A."/>
            <person name="Takahashi S."/>
            <person name="Fukui A."/>
            <person name="Hikosaka A."/>
            <person name="Suzuki A."/>
            <person name="Kondo M."/>
            <person name="van Heeringen S.J."/>
            <person name="Quigley I."/>
            <person name="Heinz S."/>
            <person name="Ogino H."/>
            <person name="Ochi H."/>
            <person name="Hellsten U."/>
            <person name="Lyons J.B."/>
            <person name="Simakov O."/>
            <person name="Putnam N."/>
            <person name="Stites J."/>
            <person name="Kuroki Y."/>
            <person name="Tanaka T."/>
            <person name="Michiue T."/>
            <person name="Watanabe M."/>
            <person name="Bogdanovic O."/>
            <person name="Lister R."/>
            <person name="Georgiou G."/>
            <person name="Paranjpe S.S."/>
            <person name="van Kruijsbergen I."/>
            <person name="Shu S."/>
            <person name="Carlson J."/>
            <person name="Kinoshita T."/>
            <person name="Ohta Y."/>
            <person name="Mawaribuchi S."/>
            <person name="Jenkins J."/>
            <person name="Grimwood J."/>
            <person name="Schmutz J."/>
            <person name="Mitros T."/>
            <person name="Mozaffari S.V."/>
            <person name="Suzuki Y."/>
            <person name="Haramoto Y."/>
            <person name="Yamamoto T.S."/>
            <person name="Takagi C."/>
            <person name="Heald R."/>
            <person name="Miller K."/>
            <person name="Haudenschild C."/>
            <person name="Kitzman J."/>
            <person name="Nakayama T."/>
            <person name="Izutsu Y."/>
            <person name="Robert J."/>
            <person name="Fortriede J."/>
            <person name="Burns K."/>
            <person name="Lotay V."/>
            <person name="Karimi K."/>
            <person name="Yasuoka Y."/>
            <person name="Dichmann D.S."/>
            <person name="Flajnik M.F."/>
            <person name="Houston D.W."/>
            <person name="Shendure J."/>
            <person name="DuPasquier L."/>
            <person name="Vize P.D."/>
            <person name="Zorn A.M."/>
            <person name="Ito M."/>
            <person name="Marcotte E.M."/>
            <person name="Wallingford J.B."/>
            <person name="Ito Y."/>
            <person name="Asashima M."/>
            <person name="Ueno N."/>
            <person name="Matsuda Y."/>
            <person name="Veenstra G.J."/>
            <person name="Fujiyama A."/>
            <person name="Harland R.M."/>
            <person name="Taira M."/>
            <person name="Rokhsar D.S."/>
        </authorList>
    </citation>
    <scope>NUCLEOTIDE SEQUENCE [LARGE SCALE GENOMIC DNA]</scope>
    <source>
        <strain evidence="3">J</strain>
    </source>
</reference>
<dbReference type="Proteomes" id="UP000694892">
    <property type="component" value="Chromosome 2L"/>
</dbReference>
<evidence type="ECO:0000256" key="1">
    <source>
        <dbReference type="SAM" id="MobiDB-lite"/>
    </source>
</evidence>
<organism evidence="2 3">
    <name type="scientific">Xenopus laevis</name>
    <name type="common">African clawed frog</name>
    <dbReference type="NCBI Taxonomy" id="8355"/>
    <lineage>
        <taxon>Eukaryota</taxon>
        <taxon>Metazoa</taxon>
        <taxon>Chordata</taxon>
        <taxon>Craniata</taxon>
        <taxon>Vertebrata</taxon>
        <taxon>Euteleostomi</taxon>
        <taxon>Amphibia</taxon>
        <taxon>Batrachia</taxon>
        <taxon>Anura</taxon>
        <taxon>Pipoidea</taxon>
        <taxon>Pipidae</taxon>
        <taxon>Xenopodinae</taxon>
        <taxon>Xenopus</taxon>
        <taxon>Xenopus</taxon>
    </lineage>
</organism>
<dbReference type="EMBL" id="CM004468">
    <property type="protein sequence ID" value="OCT94295.1"/>
    <property type="molecule type" value="Genomic_DNA"/>
</dbReference>
<evidence type="ECO:0000313" key="2">
    <source>
        <dbReference type="EMBL" id="OCT94295.1"/>
    </source>
</evidence>
<accession>A0A974HXZ0</accession>
<feature type="region of interest" description="Disordered" evidence="1">
    <location>
        <begin position="1"/>
        <end position="38"/>
    </location>
</feature>
<name>A0A974HXZ0_XENLA</name>